<feature type="region of interest" description="Disordered" evidence="1">
    <location>
        <begin position="1"/>
        <end position="28"/>
    </location>
</feature>
<dbReference type="GeneID" id="119745331"/>
<reference evidence="2" key="1">
    <citation type="submission" date="2022-11" db="UniProtKB">
        <authorList>
            <consortium name="EnsemblMetazoa"/>
        </authorList>
    </citation>
    <scope>IDENTIFICATION</scope>
</reference>
<dbReference type="RefSeq" id="XP_038077548.1">
    <property type="nucleotide sequence ID" value="XM_038221620.1"/>
</dbReference>
<feature type="compositionally biased region" description="Polar residues" evidence="1">
    <location>
        <begin position="1"/>
        <end position="20"/>
    </location>
</feature>
<organism evidence="2 3">
    <name type="scientific">Patiria miniata</name>
    <name type="common">Bat star</name>
    <name type="synonym">Asterina miniata</name>
    <dbReference type="NCBI Taxonomy" id="46514"/>
    <lineage>
        <taxon>Eukaryota</taxon>
        <taxon>Metazoa</taxon>
        <taxon>Echinodermata</taxon>
        <taxon>Eleutherozoa</taxon>
        <taxon>Asterozoa</taxon>
        <taxon>Asteroidea</taxon>
        <taxon>Valvatacea</taxon>
        <taxon>Valvatida</taxon>
        <taxon>Asterinidae</taxon>
        <taxon>Patiria</taxon>
    </lineage>
</organism>
<dbReference type="OMA" id="PGVQRQK"/>
<sequence>MGNEQSQSNLSTPGGYTQQGVRVGAHSGVPNDPVPYAGSPLQYCFVNVEATLRTQATFFSAPIITTNIDAYYGIISQPYAQGFSMVQFQSIPGVQRQKGFGYNVAMPFQAILSRPVNAPPSQERWQLRVEKSFLQTQMILKFFTTRETTVSDTSDIYQKINAVASQGGRLICVEITGFEKGPSFGQAMSGHQGVKGVDLFFNMPLHPNPKIYVYQAISVPVQFRLTSSFPQPRIQVLTDFMGQFAAFLQKGWKLVEINFDNSQTTEPGFFSAHSSMNSIWFFEKEASKMHSEVPEWQGTIVEYEHKVSASFGGTRAKTNWDPVVIEMGQRGWELACLVESPETYTTGFSSAAIKVLMFFQRRILRPVGAGGFAMPPQGGQPPPQGGYPQPQGGYPQPQGSYPPPQGGYPQPQGGYPQPQGGYPQPQGGYPQPQGSYPQPQGSYPQPQGSYPQPQGSYPQPQGGNPPPYPGQTQGGYPGTPPQTGKK</sequence>
<feature type="region of interest" description="Disordered" evidence="1">
    <location>
        <begin position="370"/>
        <end position="486"/>
    </location>
</feature>
<dbReference type="Proteomes" id="UP000887568">
    <property type="component" value="Unplaced"/>
</dbReference>
<dbReference type="EnsemblMetazoa" id="XM_038221620.1">
    <property type="protein sequence ID" value="XP_038077548.1"/>
    <property type="gene ID" value="LOC119745331"/>
</dbReference>
<name>A0A914BMN1_PATMI</name>
<evidence type="ECO:0000256" key="1">
    <source>
        <dbReference type="SAM" id="MobiDB-lite"/>
    </source>
</evidence>
<evidence type="ECO:0000313" key="2">
    <source>
        <dbReference type="EnsemblMetazoa" id="XP_038077548.1"/>
    </source>
</evidence>
<protein>
    <submittedName>
        <fullName evidence="2">Uncharacterized protein</fullName>
    </submittedName>
</protein>
<proteinExistence type="predicted"/>
<evidence type="ECO:0000313" key="3">
    <source>
        <dbReference type="Proteomes" id="UP000887568"/>
    </source>
</evidence>
<dbReference type="OrthoDB" id="5970923at2759"/>
<keyword evidence="3" id="KW-1185">Reference proteome</keyword>
<accession>A0A914BMN1</accession>
<dbReference type="AlphaFoldDB" id="A0A914BMN1"/>
<feature type="compositionally biased region" description="Low complexity" evidence="1">
    <location>
        <begin position="407"/>
        <end position="462"/>
    </location>
</feature>
<feature type="compositionally biased region" description="Low complexity" evidence="1">
    <location>
        <begin position="386"/>
        <end position="399"/>
    </location>
</feature>